<reference evidence="2" key="2">
    <citation type="submission" date="2025-08" db="UniProtKB">
        <authorList>
            <consortium name="Ensembl"/>
        </authorList>
    </citation>
    <scope>IDENTIFICATION</scope>
</reference>
<feature type="transmembrane region" description="Helical" evidence="1">
    <location>
        <begin position="161"/>
        <end position="181"/>
    </location>
</feature>
<dbReference type="Gene3D" id="1.20.1070.10">
    <property type="entry name" value="Rhodopsin 7-helix transmembrane proteins"/>
    <property type="match status" value="1"/>
</dbReference>
<organism evidence="2 3">
    <name type="scientific">Maylandia zebra</name>
    <name type="common">zebra mbuna</name>
    <dbReference type="NCBI Taxonomy" id="106582"/>
    <lineage>
        <taxon>Eukaryota</taxon>
        <taxon>Metazoa</taxon>
        <taxon>Chordata</taxon>
        <taxon>Craniata</taxon>
        <taxon>Vertebrata</taxon>
        <taxon>Euteleostomi</taxon>
        <taxon>Actinopterygii</taxon>
        <taxon>Neopterygii</taxon>
        <taxon>Teleostei</taxon>
        <taxon>Neoteleostei</taxon>
        <taxon>Acanthomorphata</taxon>
        <taxon>Ovalentaria</taxon>
        <taxon>Cichlomorphae</taxon>
        <taxon>Cichliformes</taxon>
        <taxon>Cichlidae</taxon>
        <taxon>African cichlids</taxon>
        <taxon>Pseudocrenilabrinae</taxon>
        <taxon>Haplochromini</taxon>
        <taxon>Maylandia</taxon>
        <taxon>Maylandia zebra complex</taxon>
    </lineage>
</organism>
<feature type="transmembrane region" description="Helical" evidence="1">
    <location>
        <begin position="52"/>
        <end position="72"/>
    </location>
</feature>
<keyword evidence="3" id="KW-1185">Reference proteome</keyword>
<name>A0A3P9DQW6_9CICH</name>
<keyword evidence="1" id="KW-0472">Membrane</keyword>
<feature type="transmembrane region" description="Helical" evidence="1">
    <location>
        <begin position="25"/>
        <end position="46"/>
    </location>
</feature>
<dbReference type="Ensembl" id="ENSMZET00005037804.1">
    <property type="protein sequence ID" value="ENSMZEP00005036521.1"/>
    <property type="gene ID" value="ENSMZEG00005027256.1"/>
</dbReference>
<reference evidence="2 3" key="1">
    <citation type="journal article" date="2014" name="Nature">
        <title>The genomic substrate for adaptive radiation in African cichlid fish.</title>
        <authorList>
            <person name="Brawand D."/>
            <person name="Wagner C.E."/>
            <person name="Li Y.I."/>
            <person name="Malinsky M."/>
            <person name="Keller I."/>
            <person name="Fan S."/>
            <person name="Simakov O."/>
            <person name="Ng A.Y."/>
            <person name="Lim Z.W."/>
            <person name="Bezault E."/>
            <person name="Turner-Maier J."/>
            <person name="Johnson J."/>
            <person name="Alcazar R."/>
            <person name="Noh H.J."/>
            <person name="Russell P."/>
            <person name="Aken B."/>
            <person name="Alfoldi J."/>
            <person name="Amemiya C."/>
            <person name="Azzouzi N."/>
            <person name="Baroiller J.F."/>
            <person name="Barloy-Hubler F."/>
            <person name="Berlin A."/>
            <person name="Bloomquist R."/>
            <person name="Carleton K.L."/>
            <person name="Conte M.A."/>
            <person name="D'Cotta H."/>
            <person name="Eshel O."/>
            <person name="Gaffney L."/>
            <person name="Galibert F."/>
            <person name="Gante H.F."/>
            <person name="Gnerre S."/>
            <person name="Greuter L."/>
            <person name="Guyon R."/>
            <person name="Haddad N.S."/>
            <person name="Haerty W."/>
            <person name="Harris R.M."/>
            <person name="Hofmann H.A."/>
            <person name="Hourlier T."/>
            <person name="Hulata G."/>
            <person name="Jaffe D.B."/>
            <person name="Lara M."/>
            <person name="Lee A.P."/>
            <person name="MacCallum I."/>
            <person name="Mwaiko S."/>
            <person name="Nikaido M."/>
            <person name="Nishihara H."/>
            <person name="Ozouf-Costaz C."/>
            <person name="Penman D.J."/>
            <person name="Przybylski D."/>
            <person name="Rakotomanga M."/>
            <person name="Renn S.C.P."/>
            <person name="Ribeiro F.J."/>
            <person name="Ron M."/>
            <person name="Salzburger W."/>
            <person name="Sanchez-Pulido L."/>
            <person name="Santos M.E."/>
            <person name="Searle S."/>
            <person name="Sharpe T."/>
            <person name="Swofford R."/>
            <person name="Tan F.J."/>
            <person name="Williams L."/>
            <person name="Young S."/>
            <person name="Yin S."/>
            <person name="Okada N."/>
            <person name="Kocher T.D."/>
            <person name="Miska E.A."/>
            <person name="Lander E.S."/>
            <person name="Venkatesh B."/>
            <person name="Fernald R.D."/>
            <person name="Meyer A."/>
            <person name="Ponting C.P."/>
            <person name="Streelman J.T."/>
            <person name="Lindblad-Toh K."/>
            <person name="Seehausen O."/>
            <person name="Di Palma F."/>
        </authorList>
    </citation>
    <scope>NUCLEOTIDE SEQUENCE</scope>
</reference>
<accession>A0A3P9DQW6</accession>
<dbReference type="GeneTree" id="ENSGT00940000166295"/>
<evidence type="ECO:0008006" key="4">
    <source>
        <dbReference type="Google" id="ProtNLM"/>
    </source>
</evidence>
<feature type="transmembrane region" description="Helical" evidence="1">
    <location>
        <begin position="187"/>
        <end position="209"/>
    </location>
</feature>
<proteinExistence type="predicted"/>
<sequence length="235" mass="26973">SFTLTCIYVVSFPLSLKLCIHCVSIIYYTNLLITNLIQICIMTLWVTRVESIITIIIYYCVMMANLYFRMCIALERYFSITHPLLDCLRNTKSLVVVCVLVWVFCFVSVPLAIVLNTFQHLIIYVIIPAPVFIFCLAQTFRALPAVSSMSTVEKQRSLGTLTVLFLNYVVTILPTIACYVLDNHISWILFLLIPLVDLFFFIFTVCVWCEDSTASDEEYDDECERETRIESGDGV</sequence>
<evidence type="ECO:0000313" key="3">
    <source>
        <dbReference type="Proteomes" id="UP000265160"/>
    </source>
</evidence>
<protein>
    <recommendedName>
        <fullName evidence="4">G-protein coupled receptors family 1 profile domain-containing protein</fullName>
    </recommendedName>
</protein>
<dbReference type="AlphaFoldDB" id="A0A3P9DQW6"/>
<dbReference type="SUPFAM" id="SSF81321">
    <property type="entry name" value="Family A G protein-coupled receptor-like"/>
    <property type="match status" value="1"/>
</dbReference>
<keyword evidence="1" id="KW-0812">Transmembrane</keyword>
<keyword evidence="1" id="KW-1133">Transmembrane helix</keyword>
<feature type="transmembrane region" description="Helical" evidence="1">
    <location>
        <begin position="121"/>
        <end position="140"/>
    </location>
</feature>
<reference evidence="2" key="3">
    <citation type="submission" date="2025-09" db="UniProtKB">
        <authorList>
            <consortium name="Ensembl"/>
        </authorList>
    </citation>
    <scope>IDENTIFICATION</scope>
</reference>
<feature type="transmembrane region" description="Helical" evidence="1">
    <location>
        <begin position="93"/>
        <end position="115"/>
    </location>
</feature>
<dbReference type="Proteomes" id="UP000265160">
    <property type="component" value="LG13"/>
</dbReference>
<evidence type="ECO:0000256" key="1">
    <source>
        <dbReference type="SAM" id="Phobius"/>
    </source>
</evidence>
<evidence type="ECO:0000313" key="2">
    <source>
        <dbReference type="Ensembl" id="ENSMZEP00005036521.1"/>
    </source>
</evidence>